<keyword evidence="3" id="KW-1185">Reference proteome</keyword>
<reference evidence="3" key="1">
    <citation type="journal article" date="2016" name="Genome Announc.">
        <title>Draft genome sequences of fungus Aspergillus calidoustus.</title>
        <authorList>
            <person name="Horn F."/>
            <person name="Linde J."/>
            <person name="Mattern D.J."/>
            <person name="Walther G."/>
            <person name="Guthke R."/>
            <person name="Scherlach K."/>
            <person name="Martin K."/>
            <person name="Brakhage A.A."/>
            <person name="Petzke L."/>
            <person name="Valiante V."/>
        </authorList>
    </citation>
    <scope>NUCLEOTIDE SEQUENCE [LARGE SCALE GENOMIC DNA]</scope>
    <source>
        <strain evidence="3">SF006504</strain>
    </source>
</reference>
<evidence type="ECO:0000313" key="3">
    <source>
        <dbReference type="Proteomes" id="UP000054771"/>
    </source>
</evidence>
<dbReference type="InterPro" id="IPR001229">
    <property type="entry name" value="Jacalin-like_lectin_dom"/>
</dbReference>
<dbReference type="OrthoDB" id="4526527at2759"/>
<dbReference type="AlphaFoldDB" id="A0A0U5GRP2"/>
<protein>
    <recommendedName>
        <fullName evidence="1">Jacalin-type lectin domain-containing protein</fullName>
    </recommendedName>
</protein>
<dbReference type="OMA" id="YASHRDN"/>
<sequence length="380" mass="42923">MVVLNPFNGPLEPLPIARWLDTSEDIFKDEASAPLEEKEKIHAAGRAINASGDTESLRNWFTENRSELEEMSWNEFKDALKDQALGTGWRIRALRDFFTTRSDGQTLQDYLTGLEHKFFILKRNDPAFTELYENLYKWYLLFNAPSNLVDQVLKNEVYYDDKNLLLARPLEVKKWLRKYDDPAAVTPSSISSQIASSGTYLHSGLTGDSTYYHATWTDLILFPKKSTDLGRMTSISILWSPNYRSSGLASFSGYRTRFSSPTNVSVDQVYYPDNVSTQTLTLDPGEYIKSIKVSFESYEVFLAPNKTKYPTITGIEIITSNPDKKISFGDLSSPDGAIVAPLGWAIVGFYGAYYDNAAVRTQLGHDLRCRSRIGAIMLPV</sequence>
<dbReference type="SUPFAM" id="SSF51101">
    <property type="entry name" value="Mannose-binding lectins"/>
    <property type="match status" value="1"/>
</dbReference>
<dbReference type="STRING" id="454130.A0A0U5GRP2"/>
<organism evidence="2 3">
    <name type="scientific">Aspergillus calidoustus</name>
    <dbReference type="NCBI Taxonomy" id="454130"/>
    <lineage>
        <taxon>Eukaryota</taxon>
        <taxon>Fungi</taxon>
        <taxon>Dikarya</taxon>
        <taxon>Ascomycota</taxon>
        <taxon>Pezizomycotina</taxon>
        <taxon>Eurotiomycetes</taxon>
        <taxon>Eurotiomycetidae</taxon>
        <taxon>Eurotiales</taxon>
        <taxon>Aspergillaceae</taxon>
        <taxon>Aspergillus</taxon>
        <taxon>Aspergillus subgen. Nidulantes</taxon>
    </lineage>
</organism>
<dbReference type="InterPro" id="IPR036404">
    <property type="entry name" value="Jacalin-like_lectin_dom_sf"/>
</dbReference>
<feature type="domain" description="Jacalin-type lectin" evidence="1">
    <location>
        <begin position="276"/>
        <end position="353"/>
    </location>
</feature>
<dbReference type="Gene3D" id="2.100.10.30">
    <property type="entry name" value="Jacalin-like lectin domain"/>
    <property type="match status" value="1"/>
</dbReference>
<proteinExistence type="predicted"/>
<evidence type="ECO:0000259" key="1">
    <source>
        <dbReference type="Pfam" id="PF01419"/>
    </source>
</evidence>
<name>A0A0U5GRP2_ASPCI</name>
<gene>
    <name evidence="2" type="ORF">ASPCAL07678</name>
</gene>
<evidence type="ECO:0000313" key="2">
    <source>
        <dbReference type="EMBL" id="CEN61009.1"/>
    </source>
</evidence>
<dbReference type="Pfam" id="PF01419">
    <property type="entry name" value="Jacalin"/>
    <property type="match status" value="1"/>
</dbReference>
<dbReference type="Proteomes" id="UP000054771">
    <property type="component" value="Unassembled WGS sequence"/>
</dbReference>
<accession>A0A0U5GRP2</accession>
<dbReference type="EMBL" id="CDMC01000006">
    <property type="protein sequence ID" value="CEN61009.1"/>
    <property type="molecule type" value="Genomic_DNA"/>
</dbReference>